<dbReference type="EMBL" id="JACAGK010000015">
    <property type="protein sequence ID" value="MDM1047966.1"/>
    <property type="molecule type" value="Genomic_DNA"/>
</dbReference>
<protein>
    <submittedName>
        <fullName evidence="1">Uncharacterized protein</fullName>
    </submittedName>
</protein>
<proteinExistence type="predicted"/>
<keyword evidence="2" id="KW-1185">Reference proteome</keyword>
<evidence type="ECO:0000313" key="1">
    <source>
        <dbReference type="EMBL" id="MDM1047966.1"/>
    </source>
</evidence>
<organism evidence="1 2">
    <name type="scientific">Sphingobacterium hotanense</name>
    <dbReference type="NCBI Taxonomy" id="649196"/>
    <lineage>
        <taxon>Bacteria</taxon>
        <taxon>Pseudomonadati</taxon>
        <taxon>Bacteroidota</taxon>
        <taxon>Sphingobacteriia</taxon>
        <taxon>Sphingobacteriales</taxon>
        <taxon>Sphingobacteriaceae</taxon>
        <taxon>Sphingobacterium</taxon>
    </lineage>
</organism>
<dbReference type="Proteomes" id="UP001170954">
    <property type="component" value="Unassembled WGS sequence"/>
</dbReference>
<dbReference type="RefSeq" id="WP_286650944.1">
    <property type="nucleotide sequence ID" value="NZ_JACAGK010000015.1"/>
</dbReference>
<evidence type="ECO:0000313" key="2">
    <source>
        <dbReference type="Proteomes" id="UP001170954"/>
    </source>
</evidence>
<gene>
    <name evidence="1" type="ORF">HX018_06920</name>
</gene>
<reference evidence="1" key="2">
    <citation type="journal article" date="2022" name="Sci. Total Environ.">
        <title>Prevalence, transmission, and molecular epidemiology of tet(X)-positive bacteria among humans, animals, and environmental niches in China: An epidemiological, and genomic-based study.</title>
        <authorList>
            <person name="Dong N."/>
            <person name="Zeng Y."/>
            <person name="Cai C."/>
            <person name="Sun C."/>
            <person name="Lu J."/>
            <person name="Liu C."/>
            <person name="Zhou H."/>
            <person name="Sun Q."/>
            <person name="Shu L."/>
            <person name="Wang H."/>
            <person name="Wang Y."/>
            <person name="Wang S."/>
            <person name="Wu C."/>
            <person name="Chan E.W."/>
            <person name="Chen G."/>
            <person name="Shen Z."/>
            <person name="Chen S."/>
            <person name="Zhang R."/>
        </authorList>
    </citation>
    <scope>NUCLEOTIDE SEQUENCE</scope>
    <source>
        <strain evidence="1">R1692</strain>
    </source>
</reference>
<reference evidence="1" key="1">
    <citation type="submission" date="2020-06" db="EMBL/GenBank/DDBJ databases">
        <authorList>
            <person name="Dong N."/>
        </authorList>
    </citation>
    <scope>NUCLEOTIDE SEQUENCE</scope>
    <source>
        <strain evidence="1">R1692</strain>
    </source>
</reference>
<comment type="caution">
    <text evidence="1">The sequence shown here is derived from an EMBL/GenBank/DDBJ whole genome shotgun (WGS) entry which is preliminary data.</text>
</comment>
<accession>A0ABT7NL32</accession>
<sequence length="216" mass="24764">MNLYSIVDLPIDEYITNEIFPGSVAPSLNGTYAEGEKHLLKHIIKQTNQFKDPLLRQYALRKLHDAFIKLDFTDEQKLNGEQFTEYRLKVFNAAFQTVVNGLVLELHDAGVNVYEETFSQSDYDALKSKVDDIAENLYDFITKQNDMNNFNFNNYEELRDFVMQDVDKVALFGKDTVKHFIFGKISDMAFKAGAMTLLSSVPTEYESLASSIKQIL</sequence>
<name>A0ABT7NL32_9SPHI</name>